<keyword evidence="8" id="KW-0238">DNA-binding</keyword>
<evidence type="ECO:0000256" key="11">
    <source>
        <dbReference type="ARBA" id="ARBA00023306"/>
    </source>
</evidence>
<dbReference type="PANTHER" id="PTHR46600:SF1">
    <property type="entry name" value="THAP DOMAIN-CONTAINING PROTEIN 1"/>
    <property type="match status" value="1"/>
</dbReference>
<gene>
    <name evidence="14" type="ORF">DAPPUDRAFT_307489</name>
</gene>
<keyword evidence="4" id="KW-0863">Zinc-finger</keyword>
<dbReference type="GO" id="GO:0043565">
    <property type="term" value="F:sequence-specific DNA binding"/>
    <property type="evidence" value="ECO:0007669"/>
    <property type="project" value="InterPro"/>
</dbReference>
<dbReference type="GO" id="GO:0008270">
    <property type="term" value="F:zinc ion binding"/>
    <property type="evidence" value="ECO:0007669"/>
    <property type="project" value="UniProtKB-KW"/>
</dbReference>
<keyword evidence="6" id="KW-0805">Transcription regulation</keyword>
<name>E9H2D1_DAPPU</name>
<dbReference type="GO" id="GO:0005654">
    <property type="term" value="C:nucleoplasm"/>
    <property type="evidence" value="ECO:0007669"/>
    <property type="project" value="UniProtKB-SubCell"/>
</dbReference>
<accession>E9H2D1</accession>
<dbReference type="PANTHER" id="PTHR46600">
    <property type="entry name" value="THAP DOMAIN-CONTAINING"/>
    <property type="match status" value="1"/>
</dbReference>
<feature type="domain" description="THAP-type" evidence="13">
    <location>
        <begin position="142"/>
        <end position="223"/>
    </location>
</feature>
<feature type="compositionally biased region" description="Low complexity" evidence="12">
    <location>
        <begin position="299"/>
        <end position="311"/>
    </location>
</feature>
<sequence>MAIINYGNTKVENLFVCSLHFVSGKPSGEFNLKHVDWAPSINLGLIKPKLCLVGEQLDDANLDRHKNPPTTLMAEESVGSVIISPRTLNSVSSSNDSPIETNDKPSIDAEQNISAVADTPKHFKQTDSDIVSTLPKGRRNRCVINLCRWRNEIQNDKESGVTFFKVPKSSFNEWRALVPCLKTTSSHLCSRHFDEADIIKGQTMSTNEFYPYLRWKLSQGALPKHLLEGIEETDSQVTKSKCRPTEVQKQPQPKVLKAVKSPLVSRQDQIRKSLPVTNQAQSTVRTVLQSLSPNKETPLQKNNPQPLPNQKAISPRSGDDHDYALPLQEELQAVDESQDPDPLSLSPHDVLVVQMDDCQTDANTSQQISSTAEDQIDHDYAFCVREEDQPKHPNPILLSSAPNVQLAEPIENQDIDTSTSDVATSKYLVDDAAFRCFSSYVKLPSQSSWVWSLNKKDNILCCSNCSLSRGGSFIIKTVRIISESEVSFLINGNTIPPINNVALNFTTYQELSALICSFNVKRCCEGIRHPSLKNVKVSDRVSGVKDTSGKWRSKHCAYITDSIYQTVDTCSKCNLFKKYLQRRAAVVSKKKEAIEKRKEKVKMYKRMICSLEKKNKERSDEIETWRRDFRKLHTKWKRKIAAELKAKQKTVKK</sequence>
<evidence type="ECO:0000256" key="1">
    <source>
        <dbReference type="ARBA" id="ARBA00004642"/>
    </source>
</evidence>
<evidence type="ECO:0000256" key="12">
    <source>
        <dbReference type="SAM" id="MobiDB-lite"/>
    </source>
</evidence>
<evidence type="ECO:0000259" key="13">
    <source>
        <dbReference type="Pfam" id="PF05485"/>
    </source>
</evidence>
<keyword evidence="9" id="KW-0804">Transcription</keyword>
<dbReference type="KEGG" id="dpx:DAPPUDRAFT_307489"/>
<keyword evidence="10" id="KW-0539">Nucleus</keyword>
<keyword evidence="5" id="KW-0862">Zinc</keyword>
<dbReference type="EMBL" id="GL732585">
    <property type="protein sequence ID" value="EFX74165.1"/>
    <property type="molecule type" value="Genomic_DNA"/>
</dbReference>
<dbReference type="HOGENOM" id="CLU_419944_0_0_1"/>
<evidence type="ECO:0000256" key="8">
    <source>
        <dbReference type="ARBA" id="ARBA00023125"/>
    </source>
</evidence>
<keyword evidence="7" id="KW-0175">Coiled coil</keyword>
<feature type="compositionally biased region" description="Polar residues" evidence="12">
    <location>
        <begin position="88"/>
        <end position="100"/>
    </location>
</feature>
<dbReference type="InterPro" id="IPR006612">
    <property type="entry name" value="THAP_Znf"/>
</dbReference>
<protein>
    <recommendedName>
        <fullName evidence="13">THAP-type domain-containing protein</fullName>
    </recommendedName>
</protein>
<proteinExistence type="inferred from homology"/>
<dbReference type="OrthoDB" id="5961712at2759"/>
<keyword evidence="3" id="KW-0479">Metal-binding</keyword>
<evidence type="ECO:0000256" key="9">
    <source>
        <dbReference type="ARBA" id="ARBA00023163"/>
    </source>
</evidence>
<evidence type="ECO:0000256" key="5">
    <source>
        <dbReference type="ARBA" id="ARBA00022833"/>
    </source>
</evidence>
<dbReference type="Pfam" id="PF05485">
    <property type="entry name" value="THAP"/>
    <property type="match status" value="1"/>
</dbReference>
<dbReference type="AlphaFoldDB" id="E9H2D1"/>
<evidence type="ECO:0000256" key="6">
    <source>
        <dbReference type="ARBA" id="ARBA00023015"/>
    </source>
</evidence>
<feature type="region of interest" description="Disordered" evidence="12">
    <location>
        <begin position="88"/>
        <end position="107"/>
    </location>
</feature>
<feature type="region of interest" description="Disordered" evidence="12">
    <location>
        <begin position="234"/>
        <end position="253"/>
    </location>
</feature>
<keyword evidence="15" id="KW-1185">Reference proteome</keyword>
<evidence type="ECO:0000256" key="10">
    <source>
        <dbReference type="ARBA" id="ARBA00023242"/>
    </source>
</evidence>
<evidence type="ECO:0000313" key="14">
    <source>
        <dbReference type="EMBL" id="EFX74165.1"/>
    </source>
</evidence>
<keyword evidence="11" id="KW-0131">Cell cycle</keyword>
<feature type="region of interest" description="Disordered" evidence="12">
    <location>
        <begin position="259"/>
        <end position="322"/>
    </location>
</feature>
<evidence type="ECO:0000256" key="7">
    <source>
        <dbReference type="ARBA" id="ARBA00023054"/>
    </source>
</evidence>
<organism evidence="14 15">
    <name type="scientific">Daphnia pulex</name>
    <name type="common">Water flea</name>
    <dbReference type="NCBI Taxonomy" id="6669"/>
    <lineage>
        <taxon>Eukaryota</taxon>
        <taxon>Metazoa</taxon>
        <taxon>Ecdysozoa</taxon>
        <taxon>Arthropoda</taxon>
        <taxon>Crustacea</taxon>
        <taxon>Branchiopoda</taxon>
        <taxon>Diplostraca</taxon>
        <taxon>Cladocera</taxon>
        <taxon>Anomopoda</taxon>
        <taxon>Daphniidae</taxon>
        <taxon>Daphnia</taxon>
    </lineage>
</organism>
<reference evidence="14 15" key="1">
    <citation type="journal article" date="2011" name="Science">
        <title>The ecoresponsive genome of Daphnia pulex.</title>
        <authorList>
            <person name="Colbourne J.K."/>
            <person name="Pfrender M.E."/>
            <person name="Gilbert D."/>
            <person name="Thomas W.K."/>
            <person name="Tucker A."/>
            <person name="Oakley T.H."/>
            <person name="Tokishita S."/>
            <person name="Aerts A."/>
            <person name="Arnold G.J."/>
            <person name="Basu M.K."/>
            <person name="Bauer D.J."/>
            <person name="Caceres C.E."/>
            <person name="Carmel L."/>
            <person name="Casola C."/>
            <person name="Choi J.H."/>
            <person name="Detter J.C."/>
            <person name="Dong Q."/>
            <person name="Dusheyko S."/>
            <person name="Eads B.D."/>
            <person name="Frohlich T."/>
            <person name="Geiler-Samerotte K.A."/>
            <person name="Gerlach D."/>
            <person name="Hatcher P."/>
            <person name="Jogdeo S."/>
            <person name="Krijgsveld J."/>
            <person name="Kriventseva E.V."/>
            <person name="Kultz D."/>
            <person name="Laforsch C."/>
            <person name="Lindquist E."/>
            <person name="Lopez J."/>
            <person name="Manak J.R."/>
            <person name="Muller J."/>
            <person name="Pangilinan J."/>
            <person name="Patwardhan R.P."/>
            <person name="Pitluck S."/>
            <person name="Pritham E.J."/>
            <person name="Rechtsteiner A."/>
            <person name="Rho M."/>
            <person name="Rogozin I.B."/>
            <person name="Sakarya O."/>
            <person name="Salamov A."/>
            <person name="Schaack S."/>
            <person name="Shapiro H."/>
            <person name="Shiga Y."/>
            <person name="Skalitzky C."/>
            <person name="Smith Z."/>
            <person name="Souvorov A."/>
            <person name="Sung W."/>
            <person name="Tang Z."/>
            <person name="Tsuchiya D."/>
            <person name="Tu H."/>
            <person name="Vos H."/>
            <person name="Wang M."/>
            <person name="Wolf Y.I."/>
            <person name="Yamagata H."/>
            <person name="Yamada T."/>
            <person name="Ye Y."/>
            <person name="Shaw J.R."/>
            <person name="Andrews J."/>
            <person name="Crease T.J."/>
            <person name="Tang H."/>
            <person name="Lucas S.M."/>
            <person name="Robertson H.M."/>
            <person name="Bork P."/>
            <person name="Koonin E.V."/>
            <person name="Zdobnov E.M."/>
            <person name="Grigoriev I.V."/>
            <person name="Lynch M."/>
            <person name="Boore J.L."/>
        </authorList>
    </citation>
    <scope>NUCLEOTIDE SEQUENCE [LARGE SCALE GENOMIC DNA]</scope>
</reference>
<comment type="subcellular location">
    <subcellularLocation>
        <location evidence="1">Nucleus</location>
        <location evidence="1">Nucleoplasm</location>
    </subcellularLocation>
</comment>
<evidence type="ECO:0000313" key="15">
    <source>
        <dbReference type="Proteomes" id="UP000000305"/>
    </source>
</evidence>
<evidence type="ECO:0000256" key="4">
    <source>
        <dbReference type="ARBA" id="ARBA00022771"/>
    </source>
</evidence>
<evidence type="ECO:0000256" key="3">
    <source>
        <dbReference type="ARBA" id="ARBA00022723"/>
    </source>
</evidence>
<dbReference type="InParanoid" id="E9H2D1"/>
<dbReference type="Proteomes" id="UP000000305">
    <property type="component" value="Unassembled WGS sequence"/>
</dbReference>
<dbReference type="InterPro" id="IPR026516">
    <property type="entry name" value="THAP1/10"/>
</dbReference>
<feature type="compositionally biased region" description="Polar residues" evidence="12">
    <location>
        <begin position="275"/>
        <end position="297"/>
    </location>
</feature>
<evidence type="ECO:0000256" key="2">
    <source>
        <dbReference type="ARBA" id="ARBA00006177"/>
    </source>
</evidence>
<comment type="similarity">
    <text evidence="2">Belongs to the THAP1 family.</text>
</comment>